<keyword evidence="1" id="KW-0028">Amino-acid biosynthesis</keyword>
<dbReference type="CDD" id="cd03358">
    <property type="entry name" value="LbH_WxcM_N_like"/>
    <property type="match status" value="1"/>
</dbReference>
<dbReference type="EMBL" id="LOPU01000038">
    <property type="protein sequence ID" value="KTG07820.1"/>
    <property type="molecule type" value="Genomic_DNA"/>
</dbReference>
<reference evidence="6 7" key="1">
    <citation type="submission" date="2015-12" db="EMBL/GenBank/DDBJ databases">
        <title>Haloprofundus marisrubri gen. nov., sp. nov., an extremely halophilic archaeon isolated from the Discovery deep brine-seawater interface in the Red Sea.</title>
        <authorList>
            <person name="Zhang G."/>
            <person name="Stingl U."/>
            <person name="Rashid M."/>
        </authorList>
    </citation>
    <scope>NUCLEOTIDE SEQUENCE [LARGE SCALE GENOMIC DNA]</scope>
    <source>
        <strain evidence="6 7">SB9</strain>
    </source>
</reference>
<dbReference type="PROSITE" id="PS00101">
    <property type="entry name" value="HEXAPEP_TRANSFERASES"/>
    <property type="match status" value="1"/>
</dbReference>
<dbReference type="AlphaFoldDB" id="A0A0W1R3W5"/>
<dbReference type="RefSeq" id="WP_058583461.1">
    <property type="nucleotide sequence ID" value="NZ_LOPU01000038.1"/>
</dbReference>
<evidence type="ECO:0000256" key="3">
    <source>
        <dbReference type="ARBA" id="ARBA00022915"/>
    </source>
</evidence>
<keyword evidence="7" id="KW-1185">Reference proteome</keyword>
<dbReference type="PANTHER" id="PTHR43300:SF10">
    <property type="entry name" value="2,3,4,5-TETRAHYDROPYRIDINE-2,6-DICARBOXYLATE N-ACETYLTRANSFERASE"/>
    <property type="match status" value="1"/>
</dbReference>
<keyword evidence="4" id="KW-0457">Lysine biosynthesis</keyword>
<dbReference type="InterPro" id="IPR011004">
    <property type="entry name" value="Trimer_LpxA-like_sf"/>
</dbReference>
<dbReference type="PANTHER" id="PTHR43300">
    <property type="entry name" value="ACETYLTRANSFERASE"/>
    <property type="match status" value="1"/>
</dbReference>
<evidence type="ECO:0000313" key="6">
    <source>
        <dbReference type="EMBL" id="KTG07820.1"/>
    </source>
</evidence>
<sequence>MTQRDKHGETKETRRHAAGESPVELGSDVDVHETAVLGHSHGNASEPTVLGDGATVRAGTIIYQDVVAGDGLNTGHNALIRELTTLGDNVLVGTNTVIDGQTEIGSNVSLQTNVYIPTGTTIGDRVFVGPAATLTNDPYPIRKEVDLVGPTLEDDVSIGANATILPGVTVGEGAFVAAGAIVTEDVPPRTLAVGAPAKHRALPENLQGRNLLE</sequence>
<feature type="compositionally biased region" description="Basic and acidic residues" evidence="5">
    <location>
        <begin position="1"/>
        <end position="18"/>
    </location>
</feature>
<gene>
    <name evidence="6" type="ORF">AUR64_01970</name>
</gene>
<name>A0A0W1R3W5_9EURY</name>
<evidence type="ECO:0000256" key="1">
    <source>
        <dbReference type="ARBA" id="ARBA00022605"/>
    </source>
</evidence>
<dbReference type="GO" id="GO:0019877">
    <property type="term" value="P:diaminopimelate biosynthetic process"/>
    <property type="evidence" value="ECO:0007669"/>
    <property type="project" value="UniProtKB-KW"/>
</dbReference>
<comment type="caution">
    <text evidence="6">The sequence shown here is derived from an EMBL/GenBank/DDBJ whole genome shotgun (WGS) entry which is preliminary data.</text>
</comment>
<dbReference type="InterPro" id="IPR050179">
    <property type="entry name" value="Trans_hexapeptide_repeat"/>
</dbReference>
<dbReference type="GO" id="GO:0016740">
    <property type="term" value="F:transferase activity"/>
    <property type="evidence" value="ECO:0007669"/>
    <property type="project" value="UniProtKB-KW"/>
</dbReference>
<organism evidence="6 7">
    <name type="scientific">Haloprofundus marisrubri</name>
    <dbReference type="NCBI Taxonomy" id="1514971"/>
    <lineage>
        <taxon>Archaea</taxon>
        <taxon>Methanobacteriati</taxon>
        <taxon>Methanobacteriota</taxon>
        <taxon>Stenosarchaea group</taxon>
        <taxon>Halobacteria</taxon>
        <taxon>Halobacteriales</taxon>
        <taxon>Haloferacaceae</taxon>
        <taxon>Haloprofundus</taxon>
    </lineage>
</organism>
<protein>
    <submittedName>
        <fullName evidence="6">Transferase</fullName>
    </submittedName>
</protein>
<evidence type="ECO:0000256" key="5">
    <source>
        <dbReference type="SAM" id="MobiDB-lite"/>
    </source>
</evidence>
<proteinExistence type="predicted"/>
<keyword evidence="3" id="KW-0220">Diaminopimelate biosynthesis</keyword>
<evidence type="ECO:0000256" key="2">
    <source>
        <dbReference type="ARBA" id="ARBA00022679"/>
    </source>
</evidence>
<dbReference type="Proteomes" id="UP000054387">
    <property type="component" value="Unassembled WGS sequence"/>
</dbReference>
<evidence type="ECO:0000313" key="7">
    <source>
        <dbReference type="Proteomes" id="UP000054387"/>
    </source>
</evidence>
<dbReference type="STRING" id="1514971.AUR64_01970"/>
<dbReference type="Pfam" id="PF14602">
    <property type="entry name" value="Hexapep_2"/>
    <property type="match status" value="1"/>
</dbReference>
<accession>A0A0W1R3W5</accession>
<dbReference type="GO" id="GO:0009085">
    <property type="term" value="P:lysine biosynthetic process"/>
    <property type="evidence" value="ECO:0007669"/>
    <property type="project" value="UniProtKB-KW"/>
</dbReference>
<dbReference type="Gene3D" id="2.160.10.10">
    <property type="entry name" value="Hexapeptide repeat proteins"/>
    <property type="match status" value="1"/>
</dbReference>
<dbReference type="InterPro" id="IPR018357">
    <property type="entry name" value="Hexapep_transf_CS"/>
</dbReference>
<keyword evidence="2 6" id="KW-0808">Transferase</keyword>
<evidence type="ECO:0000256" key="4">
    <source>
        <dbReference type="ARBA" id="ARBA00023154"/>
    </source>
</evidence>
<dbReference type="InterPro" id="IPR001451">
    <property type="entry name" value="Hexapep"/>
</dbReference>
<dbReference type="SUPFAM" id="SSF51161">
    <property type="entry name" value="Trimeric LpxA-like enzymes"/>
    <property type="match status" value="1"/>
</dbReference>
<feature type="region of interest" description="Disordered" evidence="5">
    <location>
        <begin position="1"/>
        <end position="28"/>
    </location>
</feature>
<dbReference type="Pfam" id="PF00132">
    <property type="entry name" value="Hexapep"/>
    <property type="match status" value="2"/>
</dbReference>
<dbReference type="OrthoDB" id="200265at2157"/>